<dbReference type="RefSeq" id="XP_069197305.1">
    <property type="nucleotide sequence ID" value="XM_069346091.1"/>
</dbReference>
<keyword evidence="1" id="KW-0472">Membrane</keyword>
<evidence type="ECO:0000313" key="2">
    <source>
        <dbReference type="EMBL" id="KAL1297623.1"/>
    </source>
</evidence>
<name>A0ABR3P4G9_9PEZI</name>
<organism evidence="2 3">
    <name type="scientific">Neodothiora populina</name>
    <dbReference type="NCBI Taxonomy" id="2781224"/>
    <lineage>
        <taxon>Eukaryota</taxon>
        <taxon>Fungi</taxon>
        <taxon>Dikarya</taxon>
        <taxon>Ascomycota</taxon>
        <taxon>Pezizomycotina</taxon>
        <taxon>Dothideomycetes</taxon>
        <taxon>Dothideomycetidae</taxon>
        <taxon>Dothideales</taxon>
        <taxon>Dothioraceae</taxon>
        <taxon>Neodothiora</taxon>
    </lineage>
</organism>
<reference evidence="2 3" key="1">
    <citation type="submission" date="2024-07" db="EMBL/GenBank/DDBJ databases">
        <title>Draft sequence of the Neodothiora populina.</title>
        <authorList>
            <person name="Drown D.D."/>
            <person name="Schuette U.S."/>
            <person name="Buechlein A.B."/>
            <person name="Rusch D.R."/>
            <person name="Winton L.W."/>
            <person name="Adams G.A."/>
        </authorList>
    </citation>
    <scope>NUCLEOTIDE SEQUENCE [LARGE SCALE GENOMIC DNA]</scope>
    <source>
        <strain evidence="2 3">CPC 39397</strain>
    </source>
</reference>
<keyword evidence="1" id="KW-0812">Transmembrane</keyword>
<evidence type="ECO:0008006" key="4">
    <source>
        <dbReference type="Google" id="ProtNLM"/>
    </source>
</evidence>
<keyword evidence="1" id="KW-1133">Transmembrane helix</keyword>
<comment type="caution">
    <text evidence="2">The sequence shown here is derived from an EMBL/GenBank/DDBJ whole genome shotgun (WGS) entry which is preliminary data.</text>
</comment>
<feature type="transmembrane region" description="Helical" evidence="1">
    <location>
        <begin position="59"/>
        <end position="86"/>
    </location>
</feature>
<accession>A0ABR3P4G9</accession>
<dbReference type="GeneID" id="95979880"/>
<sequence length="314" mass="33268">MGLLKGGFLRLFQTFLYTLAFCCAAIILGIYSYFLAVLADRDLPIDKHWRAVEGLSGSAVLYTILAVLFTCCLAGVTFFSFLGLVLDVLFIGAMIAVAVMTRDGASSCSGNVKTPLGSGPANSNAVGANNFGFGDNQNLTYSPDLGLACKLNTAAFAVSIIAAFIFLITAIMQIVLARSHKKEKRFGPSPANNYTSGTTNRKFWQRKPKTATEKDMEIGAVGTGAGLSPNRGGYANDLRPSHDTAYTGSTVAAPNAPFAKKETEILSHGGHAPHAAGYNPPHAAHHDYYNANAQDANPYGYDNAVPTTGAAKHF</sequence>
<proteinExistence type="predicted"/>
<evidence type="ECO:0000256" key="1">
    <source>
        <dbReference type="SAM" id="Phobius"/>
    </source>
</evidence>
<keyword evidence="3" id="KW-1185">Reference proteome</keyword>
<dbReference type="EMBL" id="JBFMKM010000014">
    <property type="protein sequence ID" value="KAL1297623.1"/>
    <property type="molecule type" value="Genomic_DNA"/>
</dbReference>
<dbReference type="Proteomes" id="UP001562354">
    <property type="component" value="Unassembled WGS sequence"/>
</dbReference>
<gene>
    <name evidence="2" type="ORF">AAFC00_006181</name>
</gene>
<feature type="transmembrane region" description="Helical" evidence="1">
    <location>
        <begin position="154"/>
        <end position="176"/>
    </location>
</feature>
<protein>
    <recommendedName>
        <fullName evidence="4">MARVEL domain-containing protein</fullName>
    </recommendedName>
</protein>
<feature type="transmembrane region" description="Helical" evidence="1">
    <location>
        <begin position="15"/>
        <end position="38"/>
    </location>
</feature>
<evidence type="ECO:0000313" key="3">
    <source>
        <dbReference type="Proteomes" id="UP001562354"/>
    </source>
</evidence>